<dbReference type="RefSeq" id="WP_189685753.1">
    <property type="nucleotide sequence ID" value="NZ_BMYK01000002.1"/>
</dbReference>
<comment type="caution">
    <text evidence="1">The sequence shown here is derived from an EMBL/GenBank/DDBJ whole genome shotgun (WGS) entry which is preliminary data.</text>
</comment>
<protein>
    <submittedName>
        <fullName evidence="1">Uncharacterized protein</fullName>
    </submittedName>
</protein>
<evidence type="ECO:0000313" key="2">
    <source>
        <dbReference type="Proteomes" id="UP000626210"/>
    </source>
</evidence>
<reference evidence="2" key="1">
    <citation type="journal article" date="2019" name="Int. J. Syst. Evol. Microbiol.">
        <title>The Global Catalogue of Microorganisms (GCM) 10K type strain sequencing project: providing services to taxonomists for standard genome sequencing and annotation.</title>
        <authorList>
            <consortium name="The Broad Institute Genomics Platform"/>
            <consortium name="The Broad Institute Genome Sequencing Center for Infectious Disease"/>
            <person name="Wu L."/>
            <person name="Ma J."/>
        </authorList>
    </citation>
    <scope>NUCLEOTIDE SEQUENCE [LARGE SCALE GENOMIC DNA]</scope>
    <source>
        <strain evidence="2">KCTC 23314</strain>
    </source>
</reference>
<proteinExistence type="predicted"/>
<accession>A0ABQ3FWF5</accession>
<keyword evidence="2" id="KW-1185">Reference proteome</keyword>
<dbReference type="Proteomes" id="UP000626210">
    <property type="component" value="Unassembled WGS sequence"/>
</dbReference>
<evidence type="ECO:0000313" key="1">
    <source>
        <dbReference type="EMBL" id="GHC72788.1"/>
    </source>
</evidence>
<sequence length="102" mass="11191">MNTAHLVRATDPLSSILAAERAPEFAPNQYQRILAAIKVVTAKQLGANAAEIGEVAGLTVVQVDRRTHELQKAGHITVLQYEGGDLMRNRMRCWALAPRKDS</sequence>
<dbReference type="EMBL" id="BMYK01000002">
    <property type="protein sequence ID" value="GHC72788.1"/>
    <property type="molecule type" value="Genomic_DNA"/>
</dbReference>
<name>A0ABQ3FWF5_9BURK</name>
<gene>
    <name evidence="1" type="ORF">GCM10007320_08900</name>
</gene>
<organism evidence="1 2">
    <name type="scientific">Pseudorhodoferax aquiterrae</name>
    <dbReference type="NCBI Taxonomy" id="747304"/>
    <lineage>
        <taxon>Bacteria</taxon>
        <taxon>Pseudomonadati</taxon>
        <taxon>Pseudomonadota</taxon>
        <taxon>Betaproteobacteria</taxon>
        <taxon>Burkholderiales</taxon>
        <taxon>Comamonadaceae</taxon>
    </lineage>
</organism>